<feature type="domain" description="DUF5672" evidence="1">
    <location>
        <begin position="68"/>
        <end position="193"/>
    </location>
</feature>
<proteinExistence type="predicted"/>
<dbReference type="AlphaFoldDB" id="A0A6C0J884"/>
<evidence type="ECO:0000259" key="1">
    <source>
        <dbReference type="Pfam" id="PF18922"/>
    </source>
</evidence>
<protein>
    <recommendedName>
        <fullName evidence="1">DUF5672 domain-containing protein</fullName>
    </recommendedName>
</protein>
<dbReference type="InterPro" id="IPR043729">
    <property type="entry name" value="DUF5672"/>
</dbReference>
<name>A0A6C0J884_9ZZZZ</name>
<accession>A0A6C0J884</accession>
<reference evidence="2" key="1">
    <citation type="journal article" date="2020" name="Nature">
        <title>Giant virus diversity and host interactions through global metagenomics.</title>
        <authorList>
            <person name="Schulz F."/>
            <person name="Roux S."/>
            <person name="Paez-Espino D."/>
            <person name="Jungbluth S."/>
            <person name="Walsh D.A."/>
            <person name="Denef V.J."/>
            <person name="McMahon K.D."/>
            <person name="Konstantinidis K.T."/>
            <person name="Eloe-Fadrosh E.A."/>
            <person name="Kyrpides N.C."/>
            <person name="Woyke T."/>
        </authorList>
    </citation>
    <scope>NUCLEOTIDE SEQUENCE</scope>
    <source>
        <strain evidence="2">GVMAG-M-3300025860-12</strain>
    </source>
</reference>
<sequence length="223" mass="26375">MIDLGIIIEPRNYDLLILVVKNVLNKIKTIKIHIFHGILNENLLQVNFKKEIINKNIILTNLNLKNLSIKEYNNYLTSVNFWNNLDGENILVFQIDSIICNYDTEFIKECCKYGFVGAPVKKWVIPWQNGGLSIRKKSLMIKAIKEKTENENFFPEDRYFTVVKKILVNPAPFKLANKFSVEKFYYEKPFGVHKFWEYLDQNMINKLLNNNKNLSLLKKYYLL</sequence>
<dbReference type="Pfam" id="PF18922">
    <property type="entry name" value="DUF5672"/>
    <property type="match status" value="1"/>
</dbReference>
<organism evidence="2">
    <name type="scientific">viral metagenome</name>
    <dbReference type="NCBI Taxonomy" id="1070528"/>
    <lineage>
        <taxon>unclassified sequences</taxon>
        <taxon>metagenomes</taxon>
        <taxon>organismal metagenomes</taxon>
    </lineage>
</organism>
<dbReference type="EMBL" id="MN740324">
    <property type="protein sequence ID" value="QHU00218.1"/>
    <property type="molecule type" value="Genomic_DNA"/>
</dbReference>
<evidence type="ECO:0000313" key="2">
    <source>
        <dbReference type="EMBL" id="QHU00218.1"/>
    </source>
</evidence>